<feature type="transmembrane region" description="Helical" evidence="6">
    <location>
        <begin position="339"/>
        <end position="362"/>
    </location>
</feature>
<evidence type="ECO:0000256" key="3">
    <source>
        <dbReference type="ARBA" id="ARBA00022692"/>
    </source>
</evidence>
<dbReference type="EMBL" id="PVNK01000165">
    <property type="protein sequence ID" value="PRP96531.1"/>
    <property type="molecule type" value="Genomic_DNA"/>
</dbReference>
<feature type="transmembrane region" description="Helical" evidence="6">
    <location>
        <begin position="374"/>
        <end position="395"/>
    </location>
</feature>
<feature type="transmembrane region" description="Helical" evidence="6">
    <location>
        <begin position="244"/>
        <end position="262"/>
    </location>
</feature>
<dbReference type="PANTHER" id="PTHR33406">
    <property type="entry name" value="MEMBRANE PROTEIN MJ1562-RELATED"/>
    <property type="match status" value="1"/>
</dbReference>
<dbReference type="SUPFAM" id="SSF82866">
    <property type="entry name" value="Multidrug efflux transporter AcrB transmembrane domain"/>
    <property type="match status" value="2"/>
</dbReference>
<keyword evidence="9" id="KW-1185">Reference proteome</keyword>
<feature type="domain" description="SSD" evidence="7">
    <location>
        <begin position="245"/>
        <end position="397"/>
    </location>
</feature>
<dbReference type="PROSITE" id="PS50156">
    <property type="entry name" value="SSD"/>
    <property type="match status" value="2"/>
</dbReference>
<dbReference type="Gene3D" id="1.20.1640.10">
    <property type="entry name" value="Multidrug efflux transporter AcrB transmembrane domain"/>
    <property type="match status" value="2"/>
</dbReference>
<feature type="transmembrane region" description="Helical" evidence="6">
    <location>
        <begin position="748"/>
        <end position="774"/>
    </location>
</feature>
<feature type="transmembrane region" description="Helical" evidence="6">
    <location>
        <begin position="300"/>
        <end position="319"/>
    </location>
</feature>
<gene>
    <name evidence="8" type="primary">ydfJ</name>
    <name evidence="8" type="ORF">ENSA5_36070</name>
</gene>
<evidence type="ECO:0000313" key="9">
    <source>
        <dbReference type="Proteomes" id="UP000237968"/>
    </source>
</evidence>
<evidence type="ECO:0000256" key="2">
    <source>
        <dbReference type="ARBA" id="ARBA00022475"/>
    </source>
</evidence>
<evidence type="ECO:0000256" key="5">
    <source>
        <dbReference type="ARBA" id="ARBA00023136"/>
    </source>
</evidence>
<evidence type="ECO:0000313" key="8">
    <source>
        <dbReference type="EMBL" id="PRP96531.1"/>
    </source>
</evidence>
<name>A0A2S9XUZ4_9BACT</name>
<keyword evidence="3 6" id="KW-0812">Transmembrane</keyword>
<feature type="transmembrane region" description="Helical" evidence="6">
    <location>
        <begin position="269"/>
        <end position="288"/>
    </location>
</feature>
<keyword evidence="4 6" id="KW-1133">Transmembrane helix</keyword>
<dbReference type="InterPro" id="IPR000731">
    <property type="entry name" value="SSD"/>
</dbReference>
<dbReference type="OrthoDB" id="9794724at2"/>
<proteinExistence type="predicted"/>
<dbReference type="Pfam" id="PF03176">
    <property type="entry name" value="MMPL"/>
    <property type="match status" value="2"/>
</dbReference>
<comment type="caution">
    <text evidence="8">The sequence shown here is derived from an EMBL/GenBank/DDBJ whole genome shotgun (WGS) entry which is preliminary data.</text>
</comment>
<keyword evidence="5 6" id="KW-0472">Membrane</keyword>
<feature type="transmembrane region" description="Helical" evidence="6">
    <location>
        <begin position="665"/>
        <end position="688"/>
    </location>
</feature>
<dbReference type="Proteomes" id="UP000237968">
    <property type="component" value="Unassembled WGS sequence"/>
</dbReference>
<comment type="subcellular location">
    <subcellularLocation>
        <location evidence="1">Cell membrane</location>
        <topology evidence="1">Multi-pass membrane protein</topology>
    </subcellularLocation>
</comment>
<dbReference type="InterPro" id="IPR004869">
    <property type="entry name" value="MMPL_dom"/>
</dbReference>
<feature type="transmembrane region" description="Helical" evidence="6">
    <location>
        <begin position="722"/>
        <end position="742"/>
    </location>
</feature>
<sequence>MPQREHSTWPSRLLARVTRAVLRRRTATLIGLLALIVAAALGLTRLRIDFSSTAFYGDASEAAQRFAEHQATWGADDDTLLVLVHPEAPGDEAGVFGAERLAAIAALTDALADAPKVDAVSSITSLALPQPARFGQAELTPTSVPELAARLALAEQTPEQRRDLLERLPFVPTLLSADGRETVIVVELAFSSDDVQRTKAAVDELEAVIAAHDDALSEVGLTRELAGVPATRASFFALVVHDQLIFAPLTVTIIGLALLLVFRRIHGVVIPAVAAAVPLLVLVGIMAWTGEAVGLLNQAYFTLLPVIAVADAIHVVARYHEERRADPSPAHRDEAIVRACSRVGLACLLTSVTTAAGFASLAVADMPILRGFGLYAALGIGLAFVTVIVLVPLLLSFVRDDQLAPELPGLRPVDAVVEFAIRQPGLVLVASSAVLLLAIVPATRVEIDNTLSGLLEADHPTRVASTRVDEALGGVLGLEFELRGAEGVDLREPALLAAIHGFEVWLAQQPEVRAVEGLGTVVAGTGVLMREGSTIPPTRAGVDARLELIAPYAPLDRLVRDDGRRLRIHAGLPDAGGVAFVAFADRAEAELIGRLAGAEVEAHATGTALLAYRGVNGITRDLRDSFGLVFAVVLVVIGLSFRSLWPALVAVLPNGGPLLLGYATLGVLAQVLDPLAAVILTLALGIAVDDSLHIMVRTREELAAGARVEDAVRRAIRHSGRAVAVTSLVIVGGLGLNLGSSFPPLQLLGVLGSVVIGLALVMDLLVLPALIVVAGGRGLGAH</sequence>
<organism evidence="8 9">
    <name type="scientific">Enhygromyxa salina</name>
    <dbReference type="NCBI Taxonomy" id="215803"/>
    <lineage>
        <taxon>Bacteria</taxon>
        <taxon>Pseudomonadati</taxon>
        <taxon>Myxococcota</taxon>
        <taxon>Polyangia</taxon>
        <taxon>Nannocystales</taxon>
        <taxon>Nannocystaceae</taxon>
        <taxon>Enhygromyxa</taxon>
    </lineage>
</organism>
<evidence type="ECO:0000256" key="4">
    <source>
        <dbReference type="ARBA" id="ARBA00022989"/>
    </source>
</evidence>
<reference evidence="8 9" key="1">
    <citation type="submission" date="2018-03" db="EMBL/GenBank/DDBJ databases">
        <title>Draft Genome Sequences of the Obligatory Marine Myxobacteria Enhygromyxa salina SWB005.</title>
        <authorList>
            <person name="Poehlein A."/>
            <person name="Moghaddam J.A."/>
            <person name="Harms H."/>
            <person name="Alanjari M."/>
            <person name="Koenig G.M."/>
            <person name="Daniel R."/>
            <person name="Schaeberle T.F."/>
        </authorList>
    </citation>
    <scope>NUCLEOTIDE SEQUENCE [LARGE SCALE GENOMIC DNA]</scope>
    <source>
        <strain evidence="8 9">SWB005</strain>
    </source>
</reference>
<dbReference type="GO" id="GO:0005886">
    <property type="term" value="C:plasma membrane"/>
    <property type="evidence" value="ECO:0007669"/>
    <property type="project" value="UniProtKB-SubCell"/>
</dbReference>
<feature type="transmembrane region" description="Helical" evidence="6">
    <location>
        <begin position="626"/>
        <end position="645"/>
    </location>
</feature>
<dbReference type="RefSeq" id="WP_106392949.1">
    <property type="nucleotide sequence ID" value="NZ_PVNK01000165.1"/>
</dbReference>
<keyword evidence="2" id="KW-1003">Cell membrane</keyword>
<dbReference type="AlphaFoldDB" id="A0A2S9XUZ4"/>
<feature type="domain" description="SSD" evidence="7">
    <location>
        <begin position="665"/>
        <end position="773"/>
    </location>
</feature>
<evidence type="ECO:0000256" key="6">
    <source>
        <dbReference type="SAM" id="Phobius"/>
    </source>
</evidence>
<dbReference type="PANTHER" id="PTHR33406:SF12">
    <property type="entry name" value="BLR2997 PROTEIN"/>
    <property type="match status" value="1"/>
</dbReference>
<dbReference type="InterPro" id="IPR050545">
    <property type="entry name" value="Mycobact_MmpL"/>
</dbReference>
<evidence type="ECO:0000259" key="7">
    <source>
        <dbReference type="PROSITE" id="PS50156"/>
    </source>
</evidence>
<protein>
    <submittedName>
        <fullName evidence="8">Membrane protein YdfJ</fullName>
    </submittedName>
</protein>
<evidence type="ECO:0000256" key="1">
    <source>
        <dbReference type="ARBA" id="ARBA00004651"/>
    </source>
</evidence>
<accession>A0A2S9XUZ4</accession>